<dbReference type="AlphaFoldDB" id="A0A6A4GK37"/>
<organism evidence="1 2">
    <name type="scientific">Gymnopus androsaceus JB14</name>
    <dbReference type="NCBI Taxonomy" id="1447944"/>
    <lineage>
        <taxon>Eukaryota</taxon>
        <taxon>Fungi</taxon>
        <taxon>Dikarya</taxon>
        <taxon>Basidiomycota</taxon>
        <taxon>Agaricomycotina</taxon>
        <taxon>Agaricomycetes</taxon>
        <taxon>Agaricomycetidae</taxon>
        <taxon>Agaricales</taxon>
        <taxon>Marasmiineae</taxon>
        <taxon>Omphalotaceae</taxon>
        <taxon>Gymnopus</taxon>
    </lineage>
</organism>
<gene>
    <name evidence="1" type="ORF">BT96DRAFT_568555</name>
</gene>
<dbReference type="EMBL" id="ML769951">
    <property type="protein sequence ID" value="KAE9385723.1"/>
    <property type="molecule type" value="Genomic_DNA"/>
</dbReference>
<reference evidence="1" key="1">
    <citation type="journal article" date="2019" name="Environ. Microbiol.">
        <title>Fungal ecological strategies reflected in gene transcription - a case study of two litter decomposers.</title>
        <authorList>
            <person name="Barbi F."/>
            <person name="Kohler A."/>
            <person name="Barry K."/>
            <person name="Baskaran P."/>
            <person name="Daum C."/>
            <person name="Fauchery L."/>
            <person name="Ihrmark K."/>
            <person name="Kuo A."/>
            <person name="LaButti K."/>
            <person name="Lipzen A."/>
            <person name="Morin E."/>
            <person name="Grigoriev I.V."/>
            <person name="Henrissat B."/>
            <person name="Lindahl B."/>
            <person name="Martin F."/>
        </authorList>
    </citation>
    <scope>NUCLEOTIDE SEQUENCE</scope>
    <source>
        <strain evidence="1">JB14</strain>
    </source>
</reference>
<name>A0A6A4GK37_9AGAR</name>
<evidence type="ECO:0000313" key="2">
    <source>
        <dbReference type="Proteomes" id="UP000799118"/>
    </source>
</evidence>
<sequence length="123" mass="13236">MTIGDEPSSGGAGAGVEENIYSEMLTGICGLLSNHDDRRQISSRDISRLGAQFGSNIDRITEPVRRNSHSLLNLPSQPNANQSFLPHPILPLQQNLPLSSLLFGILPPMTSFQLLATVDSGLL</sequence>
<keyword evidence="2" id="KW-1185">Reference proteome</keyword>
<protein>
    <submittedName>
        <fullName evidence="1">Uncharacterized protein</fullName>
    </submittedName>
</protein>
<dbReference type="Proteomes" id="UP000799118">
    <property type="component" value="Unassembled WGS sequence"/>
</dbReference>
<evidence type="ECO:0000313" key="1">
    <source>
        <dbReference type="EMBL" id="KAE9385723.1"/>
    </source>
</evidence>
<proteinExistence type="predicted"/>
<accession>A0A6A4GK37</accession>